<reference evidence="4 5" key="1">
    <citation type="submission" date="2021-06" db="EMBL/GenBank/DDBJ databases">
        <authorList>
            <person name="Kallberg Y."/>
            <person name="Tangrot J."/>
            <person name="Rosling A."/>
        </authorList>
    </citation>
    <scope>NUCLEOTIDE SEQUENCE [LARGE SCALE GENOMIC DNA]</scope>
    <source>
        <strain evidence="4 5">120-4 pot B 10/14</strain>
    </source>
</reference>
<gene>
    <name evidence="4" type="ORF">GMARGA_LOCUS1339</name>
</gene>
<name>A0ABM8VZ26_GIGMA</name>
<dbReference type="InterPro" id="IPR043141">
    <property type="entry name" value="Ribosomal_uL10-like_sf"/>
</dbReference>
<evidence type="ECO:0000313" key="4">
    <source>
        <dbReference type="EMBL" id="CAG8483077.1"/>
    </source>
</evidence>
<feature type="transmembrane region" description="Helical" evidence="3">
    <location>
        <begin position="183"/>
        <end position="202"/>
    </location>
</feature>
<feature type="region of interest" description="Disordered" evidence="2">
    <location>
        <begin position="141"/>
        <end position="171"/>
    </location>
</feature>
<evidence type="ECO:0000256" key="3">
    <source>
        <dbReference type="SAM" id="Phobius"/>
    </source>
</evidence>
<dbReference type="EMBL" id="CAJVQB010000344">
    <property type="protein sequence ID" value="CAG8483077.1"/>
    <property type="molecule type" value="Genomic_DNA"/>
</dbReference>
<sequence length="396" mass="45956">MVGRAGIEPTPHGPKPWNDLCLSEDEEDKKRELEEVEKIKDGTERSILTLLEENEELQKKITSLETRNVELQILVTEKCDVNERDQREVRAKEANIEELKKNVSSWASSYNRKQEELDSAVKEKNLLAREVSEKKNTISSLRSKIKSEEKKNKDLNSEKSEKEREVEKLEGQISREKKQKTGLSVLSAILFLLVIIELLIVYKKPEKSVEPEPERIKKEAVVSDIQNKFQHSRAIIFYNFHQIENEEIFQLKKELKRAGSYWKIYKNSLVKKALPNFSLPLKQANAFIFCQEDEYKPLNILARFNKEYPSIKRFQGGIYNQVLVDNALLERMAEINEAYRILGDEEKRKSYDEGEAILNDVISKSDIIAEVKEFIREKKANGLSDEDLEKCGLPPN</sequence>
<dbReference type="Gene3D" id="3.30.70.1730">
    <property type="match status" value="1"/>
</dbReference>
<dbReference type="Pfam" id="PF00466">
    <property type="entry name" value="Ribosomal_L10"/>
    <property type="match status" value="1"/>
</dbReference>
<keyword evidence="5" id="KW-1185">Reference proteome</keyword>
<evidence type="ECO:0000313" key="5">
    <source>
        <dbReference type="Proteomes" id="UP000789901"/>
    </source>
</evidence>
<dbReference type="Proteomes" id="UP000789901">
    <property type="component" value="Unassembled WGS sequence"/>
</dbReference>
<keyword evidence="3" id="KW-1133">Transmembrane helix</keyword>
<comment type="similarity">
    <text evidence="1">Belongs to the universal ribosomal protein uL10 family.</text>
</comment>
<dbReference type="SUPFAM" id="SSF160369">
    <property type="entry name" value="Ribosomal protein L10-like"/>
    <property type="match status" value="1"/>
</dbReference>
<protein>
    <submittedName>
        <fullName evidence="4">23580_t:CDS:1</fullName>
    </submittedName>
</protein>
<proteinExistence type="inferred from homology"/>
<evidence type="ECO:0000256" key="2">
    <source>
        <dbReference type="SAM" id="MobiDB-lite"/>
    </source>
</evidence>
<accession>A0ABM8VZ26</accession>
<dbReference type="SUPFAM" id="SSF46565">
    <property type="entry name" value="Chaperone J-domain"/>
    <property type="match status" value="1"/>
</dbReference>
<organism evidence="4 5">
    <name type="scientific">Gigaspora margarita</name>
    <dbReference type="NCBI Taxonomy" id="4874"/>
    <lineage>
        <taxon>Eukaryota</taxon>
        <taxon>Fungi</taxon>
        <taxon>Fungi incertae sedis</taxon>
        <taxon>Mucoromycota</taxon>
        <taxon>Glomeromycotina</taxon>
        <taxon>Glomeromycetes</taxon>
        <taxon>Diversisporales</taxon>
        <taxon>Gigasporaceae</taxon>
        <taxon>Gigaspora</taxon>
    </lineage>
</organism>
<dbReference type="InterPro" id="IPR001790">
    <property type="entry name" value="Ribosomal_uL10"/>
</dbReference>
<dbReference type="InterPro" id="IPR036869">
    <property type="entry name" value="J_dom_sf"/>
</dbReference>
<keyword evidence="3" id="KW-0812">Transmembrane</keyword>
<feature type="region of interest" description="Disordered" evidence="2">
    <location>
        <begin position="1"/>
        <end position="28"/>
    </location>
</feature>
<comment type="caution">
    <text evidence="4">The sequence shown here is derived from an EMBL/GenBank/DDBJ whole genome shotgun (WGS) entry which is preliminary data.</text>
</comment>
<evidence type="ECO:0000256" key="1">
    <source>
        <dbReference type="ARBA" id="ARBA00008889"/>
    </source>
</evidence>
<feature type="compositionally biased region" description="Basic and acidic residues" evidence="2">
    <location>
        <begin position="145"/>
        <end position="171"/>
    </location>
</feature>
<keyword evidence="3" id="KW-0472">Membrane</keyword>
<dbReference type="Gene3D" id="1.10.287.110">
    <property type="entry name" value="DnaJ domain"/>
    <property type="match status" value="1"/>
</dbReference>